<dbReference type="GO" id="GO:0005634">
    <property type="term" value="C:nucleus"/>
    <property type="evidence" value="ECO:0007669"/>
    <property type="project" value="InterPro"/>
</dbReference>
<proteinExistence type="predicted"/>
<dbReference type="GO" id="GO:0016567">
    <property type="term" value="P:protein ubiquitination"/>
    <property type="evidence" value="ECO:0007669"/>
    <property type="project" value="InterPro"/>
</dbReference>
<dbReference type="InterPro" id="IPR013083">
    <property type="entry name" value="Znf_RING/FYVE/PHD"/>
</dbReference>
<dbReference type="GO" id="GO:0036297">
    <property type="term" value="P:interstrand cross-link repair"/>
    <property type="evidence" value="ECO:0007669"/>
    <property type="project" value="InterPro"/>
</dbReference>
<organism evidence="5 6">
    <name type="scientific">Drosophila suzukii</name>
    <name type="common">Spotted-wing drosophila fruit fly</name>
    <dbReference type="NCBI Taxonomy" id="28584"/>
    <lineage>
        <taxon>Eukaryota</taxon>
        <taxon>Metazoa</taxon>
        <taxon>Ecdysozoa</taxon>
        <taxon>Arthropoda</taxon>
        <taxon>Hexapoda</taxon>
        <taxon>Insecta</taxon>
        <taxon>Pterygota</taxon>
        <taxon>Neoptera</taxon>
        <taxon>Endopterygota</taxon>
        <taxon>Diptera</taxon>
        <taxon>Brachycera</taxon>
        <taxon>Muscomorpha</taxon>
        <taxon>Ephydroidea</taxon>
        <taxon>Drosophilidae</taxon>
        <taxon>Drosophila</taxon>
        <taxon>Sophophora</taxon>
    </lineage>
</organism>
<protein>
    <submittedName>
        <fullName evidence="6">E3 ubiquitin-protein ligase RNF8</fullName>
    </submittedName>
</protein>
<evidence type="ECO:0000256" key="1">
    <source>
        <dbReference type="ARBA" id="ARBA00022771"/>
    </source>
</evidence>
<name>A0AB40A6C9_DROSZ</name>
<dbReference type="PANTHER" id="PTHR16047:SF7">
    <property type="entry name" value="E3 UBIQUITIN-PROTEIN LIGASE RFWD3"/>
    <property type="match status" value="1"/>
</dbReference>
<feature type="domain" description="RING-type" evidence="4">
    <location>
        <begin position="108"/>
        <end position="150"/>
    </location>
</feature>
<dbReference type="InterPro" id="IPR001841">
    <property type="entry name" value="Znf_RING"/>
</dbReference>
<evidence type="ECO:0000259" key="4">
    <source>
        <dbReference type="PROSITE" id="PS50089"/>
    </source>
</evidence>
<evidence type="ECO:0000256" key="2">
    <source>
        <dbReference type="ARBA" id="ARBA00022833"/>
    </source>
</evidence>
<evidence type="ECO:0000313" key="6">
    <source>
        <dbReference type="RefSeq" id="XP_036672413.3"/>
    </source>
</evidence>
<dbReference type="Gene3D" id="3.30.40.10">
    <property type="entry name" value="Zinc/RING finger domain, C3HC4 (zinc finger)"/>
    <property type="match status" value="1"/>
</dbReference>
<dbReference type="Proteomes" id="UP001652628">
    <property type="component" value="Chromosome 3"/>
</dbReference>
<dbReference type="GO" id="GO:0008270">
    <property type="term" value="F:zinc ion binding"/>
    <property type="evidence" value="ECO:0007669"/>
    <property type="project" value="UniProtKB-KW"/>
</dbReference>
<dbReference type="GO" id="GO:0004842">
    <property type="term" value="F:ubiquitin-protein transferase activity"/>
    <property type="evidence" value="ECO:0007669"/>
    <property type="project" value="InterPro"/>
</dbReference>
<keyword evidence="1 3" id="KW-0479">Metal-binding</keyword>
<evidence type="ECO:0000256" key="3">
    <source>
        <dbReference type="PROSITE-ProRule" id="PRU00175"/>
    </source>
</evidence>
<keyword evidence="2" id="KW-0862">Zinc</keyword>
<dbReference type="GeneID" id="118877470"/>
<dbReference type="PROSITE" id="PS50089">
    <property type="entry name" value="ZF_RING_2"/>
    <property type="match status" value="1"/>
</dbReference>
<keyword evidence="5" id="KW-1185">Reference proteome</keyword>
<gene>
    <name evidence="6" type="primary">LOC118877470</name>
</gene>
<dbReference type="AlphaFoldDB" id="A0AB40A6C9"/>
<accession>A0AB40A6C9</accession>
<evidence type="ECO:0000313" key="5">
    <source>
        <dbReference type="Proteomes" id="UP001652628"/>
    </source>
</evidence>
<dbReference type="PANTHER" id="PTHR16047">
    <property type="entry name" value="RFWD3 PROTEIN"/>
    <property type="match status" value="1"/>
</dbReference>
<keyword evidence="1 3" id="KW-0863">Zinc-finger</keyword>
<dbReference type="RefSeq" id="XP_036672413.3">
    <property type="nucleotide sequence ID" value="XM_036816518.3"/>
</dbReference>
<dbReference type="SUPFAM" id="SSF57850">
    <property type="entry name" value="RING/U-box"/>
    <property type="match status" value="1"/>
</dbReference>
<reference evidence="6" key="1">
    <citation type="submission" date="2025-08" db="UniProtKB">
        <authorList>
            <consortium name="RefSeq"/>
        </authorList>
    </citation>
    <scope>IDENTIFICATION</scope>
</reference>
<dbReference type="InterPro" id="IPR037381">
    <property type="entry name" value="RFWD3"/>
</dbReference>
<sequence>MSSQTKPLEIMSKINDLLGELQKQEKDLEKIYFQESVEDLEKRLPELELNKAQITVYHGLREDILLNLEQEVTKFSSSLPELDRIAEIRSQINEINRDLDKMNEITKCSICKATCDPRGNHCLVSLRCGHLFGQFCINSALRRAYRCPLCLRAAIYYDVRRIYGLNFFPF</sequence>